<dbReference type="PANTHER" id="PTHR33798:SF5">
    <property type="entry name" value="FLAVIN REDUCTASE LIKE DOMAIN-CONTAINING PROTEIN"/>
    <property type="match status" value="1"/>
</dbReference>
<dbReference type="Pfam" id="PF01613">
    <property type="entry name" value="Flavin_Reduct"/>
    <property type="match status" value="1"/>
</dbReference>
<keyword evidence="2" id="KW-0285">Flavoprotein</keyword>
<dbReference type="SUPFAM" id="SSF50475">
    <property type="entry name" value="FMN-binding split barrel"/>
    <property type="match status" value="1"/>
</dbReference>
<comment type="similarity">
    <text evidence="4">Belongs to the flavoredoxin family.</text>
</comment>
<dbReference type="InterPro" id="IPR012349">
    <property type="entry name" value="Split_barrel_FMN-bd"/>
</dbReference>
<dbReference type="EMBL" id="FNPE01000016">
    <property type="protein sequence ID" value="SDZ27292.1"/>
    <property type="molecule type" value="Genomic_DNA"/>
</dbReference>
<evidence type="ECO:0000313" key="7">
    <source>
        <dbReference type="Proteomes" id="UP000183417"/>
    </source>
</evidence>
<evidence type="ECO:0000256" key="2">
    <source>
        <dbReference type="ARBA" id="ARBA00022630"/>
    </source>
</evidence>
<dbReference type="SMART" id="SM00903">
    <property type="entry name" value="Flavin_Reduct"/>
    <property type="match status" value="1"/>
</dbReference>
<dbReference type="Proteomes" id="UP000183417">
    <property type="component" value="Unassembled WGS sequence"/>
</dbReference>
<dbReference type="GeneID" id="94694539"/>
<keyword evidence="3" id="KW-0288">FMN</keyword>
<dbReference type="AlphaFoldDB" id="A0A1H3RNJ6"/>
<gene>
    <name evidence="6" type="ORF">SAMN05421547_11664</name>
</gene>
<dbReference type="InterPro" id="IPR002563">
    <property type="entry name" value="Flavin_Rdtase-like_dom"/>
</dbReference>
<dbReference type="RefSeq" id="WP_034390731.1">
    <property type="nucleotide sequence ID" value="NZ_CP141274.1"/>
</dbReference>
<protein>
    <submittedName>
        <fullName evidence="6">NADH-FMN oxidoreductase RutF, flavin reductase (DIM6/NTAB) family</fullName>
    </submittedName>
</protein>
<organism evidence="6 7">
    <name type="scientific">Delftia lacustris</name>
    <dbReference type="NCBI Taxonomy" id="558537"/>
    <lineage>
        <taxon>Bacteria</taxon>
        <taxon>Pseudomonadati</taxon>
        <taxon>Pseudomonadota</taxon>
        <taxon>Betaproteobacteria</taxon>
        <taxon>Burkholderiales</taxon>
        <taxon>Comamonadaceae</taxon>
        <taxon>Delftia</taxon>
    </lineage>
</organism>
<reference evidence="6 7" key="1">
    <citation type="submission" date="2016-10" db="EMBL/GenBank/DDBJ databases">
        <authorList>
            <person name="de Groot N.N."/>
        </authorList>
    </citation>
    <scope>NUCLEOTIDE SEQUENCE [LARGE SCALE GENOMIC DNA]</scope>
    <source>
        <strain evidence="6 7">LMG 24775</strain>
    </source>
</reference>
<comment type="cofactor">
    <cofactor evidence="1">
        <name>FMN</name>
        <dbReference type="ChEBI" id="CHEBI:58210"/>
    </cofactor>
</comment>
<dbReference type="Gene3D" id="2.30.110.10">
    <property type="entry name" value="Electron Transport, Fmn-binding Protein, Chain A"/>
    <property type="match status" value="1"/>
</dbReference>
<evidence type="ECO:0000256" key="1">
    <source>
        <dbReference type="ARBA" id="ARBA00001917"/>
    </source>
</evidence>
<name>A0A1H3RNJ6_9BURK</name>
<proteinExistence type="inferred from homology"/>
<dbReference type="GO" id="GO:0016646">
    <property type="term" value="F:oxidoreductase activity, acting on the CH-NH group of donors, NAD or NADP as acceptor"/>
    <property type="evidence" value="ECO:0007669"/>
    <property type="project" value="UniProtKB-ARBA"/>
</dbReference>
<evidence type="ECO:0000256" key="4">
    <source>
        <dbReference type="ARBA" id="ARBA00038054"/>
    </source>
</evidence>
<accession>A0A1H3RNJ6</accession>
<sequence>MYFEMQSLNSEQRSNILHSLVLPRPIAWISSVDGDGTVNVAPFSFFNAMSGDPPLLCVCIGSRQGVLKDTARNIAATGEFVVNLVSEPLARRMAVTAIEFGAQVDESAQAGLVLGDARRVKAPRIVDSPASFECRVRQIIDIDGVRSLVLADVLAAHVMDAAVVDGELMYFDPAPMELIARLQNPGWYGRVGDAFQMPTPSVAQWDAMQRQGVSDGYLAWADDGAAAR</sequence>
<feature type="domain" description="Flavin reductase like" evidence="5">
    <location>
        <begin position="19"/>
        <end position="172"/>
    </location>
</feature>
<dbReference type="PANTHER" id="PTHR33798">
    <property type="entry name" value="FLAVOPROTEIN OXYGENASE"/>
    <property type="match status" value="1"/>
</dbReference>
<evidence type="ECO:0000256" key="3">
    <source>
        <dbReference type="ARBA" id="ARBA00022643"/>
    </source>
</evidence>
<dbReference type="GO" id="GO:0010181">
    <property type="term" value="F:FMN binding"/>
    <property type="evidence" value="ECO:0007669"/>
    <property type="project" value="InterPro"/>
</dbReference>
<evidence type="ECO:0000313" key="6">
    <source>
        <dbReference type="EMBL" id="SDZ27292.1"/>
    </source>
</evidence>
<evidence type="ECO:0000259" key="5">
    <source>
        <dbReference type="SMART" id="SM00903"/>
    </source>
</evidence>